<comment type="caution">
    <text evidence="7">The sequence shown here is derived from an EMBL/GenBank/DDBJ whole genome shotgun (WGS) entry which is preliminary data.</text>
</comment>
<dbReference type="CDD" id="cd01425">
    <property type="entry name" value="RPS2"/>
    <property type="match status" value="1"/>
</dbReference>
<keyword evidence="4" id="KW-0687">Ribonucleoprotein</keyword>
<accession>A0A7J9HHC6</accession>
<dbReference type="OrthoDB" id="937410at2759"/>
<protein>
    <recommendedName>
        <fullName evidence="5">Small ribosomal subunit protein uS2c</fullName>
    </recommendedName>
    <alternativeName>
        <fullName evidence="6">30S ribosomal protein S2, chloroplastic</fullName>
    </alternativeName>
</protein>
<dbReference type="Pfam" id="PF00318">
    <property type="entry name" value="Ribosomal_S2"/>
    <property type="match status" value="1"/>
</dbReference>
<evidence type="ECO:0000313" key="7">
    <source>
        <dbReference type="EMBL" id="MBA0809048.1"/>
    </source>
</evidence>
<dbReference type="InterPro" id="IPR023591">
    <property type="entry name" value="Ribosomal_uS2_flav_dom_sf"/>
</dbReference>
<dbReference type="PRINTS" id="PR00395">
    <property type="entry name" value="RIBOSOMALS2"/>
</dbReference>
<dbReference type="GO" id="GO:0009536">
    <property type="term" value="C:plastid"/>
    <property type="evidence" value="ECO:0007669"/>
    <property type="project" value="UniProtKB-SubCell"/>
</dbReference>
<dbReference type="NCBIfam" id="TIGR01011">
    <property type="entry name" value="rpsB_bact"/>
    <property type="match status" value="1"/>
</dbReference>
<dbReference type="EMBL" id="JABFAD010000009">
    <property type="protein sequence ID" value="MBA0809048.1"/>
    <property type="molecule type" value="Genomic_DNA"/>
</dbReference>
<comment type="similarity">
    <text evidence="2">Belongs to the universal ribosomal protein uS2 family.</text>
</comment>
<evidence type="ECO:0000256" key="1">
    <source>
        <dbReference type="ARBA" id="ARBA00004474"/>
    </source>
</evidence>
<dbReference type="AlphaFoldDB" id="A0A7J9HHC6"/>
<dbReference type="GO" id="GO:0006412">
    <property type="term" value="P:translation"/>
    <property type="evidence" value="ECO:0007669"/>
    <property type="project" value="InterPro"/>
</dbReference>
<dbReference type="PANTHER" id="PTHR12534:SF0">
    <property type="entry name" value="SMALL RIBOSOMAL SUBUNIT PROTEIN US2M"/>
    <property type="match status" value="1"/>
</dbReference>
<dbReference type="InterPro" id="IPR001865">
    <property type="entry name" value="Ribosomal_uS2"/>
</dbReference>
<sequence>MAPYISAKRKGIHITNLTRTARFLLEACDLVFDAISKGKQFLIVGTKNKAADSVARVAIRARCHYVNKKWLDGMLINWPTTEMRLHKFRDLRTKQKMGGLNCLLKRDATILKRQLSRLQTYLGGIKYMMRLPNIVIIVDQQEEYTTFREFITLRIPIICLIDTNSDPDLVDNSIPANDDATTSIRLILNKLAVAICERCSNYI</sequence>
<dbReference type="Proteomes" id="UP000593560">
    <property type="component" value="Unassembled WGS sequence"/>
</dbReference>
<comment type="subcellular location">
    <subcellularLocation>
        <location evidence="1">Plastid</location>
    </subcellularLocation>
</comment>
<dbReference type="SUPFAM" id="SSF52313">
    <property type="entry name" value="Ribosomal protein S2"/>
    <property type="match status" value="1"/>
</dbReference>
<evidence type="ECO:0000256" key="4">
    <source>
        <dbReference type="ARBA" id="ARBA00023274"/>
    </source>
</evidence>
<gene>
    <name evidence="7" type="ORF">Gohar_024732</name>
</gene>
<dbReference type="HAMAP" id="MF_00291_B">
    <property type="entry name" value="Ribosomal_uS2_B"/>
    <property type="match status" value="1"/>
</dbReference>
<dbReference type="Gene3D" id="3.40.50.10490">
    <property type="entry name" value="Glucose-6-phosphate isomerase like protein, domain 1"/>
    <property type="match status" value="1"/>
</dbReference>
<evidence type="ECO:0000256" key="5">
    <source>
        <dbReference type="ARBA" id="ARBA00035155"/>
    </source>
</evidence>
<dbReference type="InterPro" id="IPR005706">
    <property type="entry name" value="Ribosomal_uS2_bac/mit/plastid"/>
</dbReference>
<name>A0A7J9HHC6_9ROSI</name>
<evidence type="ECO:0000256" key="2">
    <source>
        <dbReference type="ARBA" id="ARBA00006242"/>
    </source>
</evidence>
<evidence type="ECO:0000313" key="8">
    <source>
        <dbReference type="Proteomes" id="UP000593560"/>
    </source>
</evidence>
<evidence type="ECO:0000256" key="3">
    <source>
        <dbReference type="ARBA" id="ARBA00022980"/>
    </source>
</evidence>
<dbReference type="FunFam" id="1.10.287.610:FF:000001">
    <property type="entry name" value="30S ribosomal protein S2"/>
    <property type="match status" value="1"/>
</dbReference>
<dbReference type="PANTHER" id="PTHR12534">
    <property type="entry name" value="30S RIBOSOMAL PROTEIN S2 PROKARYOTIC AND ORGANELLAR"/>
    <property type="match status" value="1"/>
</dbReference>
<keyword evidence="8" id="KW-1185">Reference proteome</keyword>
<dbReference type="GO" id="GO:0005763">
    <property type="term" value="C:mitochondrial small ribosomal subunit"/>
    <property type="evidence" value="ECO:0007669"/>
    <property type="project" value="TreeGrafter"/>
</dbReference>
<proteinExistence type="inferred from homology"/>
<keyword evidence="3" id="KW-0689">Ribosomal protein</keyword>
<dbReference type="GO" id="GO:0003735">
    <property type="term" value="F:structural constituent of ribosome"/>
    <property type="evidence" value="ECO:0007669"/>
    <property type="project" value="InterPro"/>
</dbReference>
<reference evidence="7 8" key="1">
    <citation type="journal article" date="2019" name="Genome Biol. Evol.">
        <title>Insights into the evolution of the New World diploid cottons (Gossypium, subgenus Houzingenia) based on genome sequencing.</title>
        <authorList>
            <person name="Grover C.E."/>
            <person name="Arick M.A. 2nd"/>
            <person name="Thrash A."/>
            <person name="Conover J.L."/>
            <person name="Sanders W.S."/>
            <person name="Peterson D.G."/>
            <person name="Frelichowski J.E."/>
            <person name="Scheffler J.A."/>
            <person name="Scheffler B.E."/>
            <person name="Wendel J.F."/>
        </authorList>
    </citation>
    <scope>NUCLEOTIDE SEQUENCE [LARGE SCALE GENOMIC DNA]</scope>
    <source>
        <strain evidence="7">0</strain>
        <tissue evidence="7">Leaf</tissue>
    </source>
</reference>
<dbReference type="Gene3D" id="1.10.287.610">
    <property type="entry name" value="Helix hairpin bin"/>
    <property type="match status" value="1"/>
</dbReference>
<organism evidence="7 8">
    <name type="scientific">Gossypium harknessii</name>
    <dbReference type="NCBI Taxonomy" id="34285"/>
    <lineage>
        <taxon>Eukaryota</taxon>
        <taxon>Viridiplantae</taxon>
        <taxon>Streptophyta</taxon>
        <taxon>Embryophyta</taxon>
        <taxon>Tracheophyta</taxon>
        <taxon>Spermatophyta</taxon>
        <taxon>Magnoliopsida</taxon>
        <taxon>eudicotyledons</taxon>
        <taxon>Gunneridae</taxon>
        <taxon>Pentapetalae</taxon>
        <taxon>rosids</taxon>
        <taxon>malvids</taxon>
        <taxon>Malvales</taxon>
        <taxon>Malvaceae</taxon>
        <taxon>Malvoideae</taxon>
        <taxon>Gossypium</taxon>
    </lineage>
</organism>
<evidence type="ECO:0000256" key="6">
    <source>
        <dbReference type="ARBA" id="ARBA00035546"/>
    </source>
</evidence>